<dbReference type="Pfam" id="PF00327">
    <property type="entry name" value="Ribosomal_L30"/>
    <property type="match status" value="1"/>
</dbReference>
<reference evidence="8" key="1">
    <citation type="journal article" date="2020" name="mSystems">
        <title>Genome- and Community-Level Interaction Insights into Carbon Utilization and Element Cycling Functions of Hydrothermarchaeota in Hydrothermal Sediment.</title>
        <authorList>
            <person name="Zhou Z."/>
            <person name="Liu Y."/>
            <person name="Xu W."/>
            <person name="Pan J."/>
            <person name="Luo Z.H."/>
            <person name="Li M."/>
        </authorList>
    </citation>
    <scope>NUCLEOTIDE SEQUENCE [LARGE SCALE GENOMIC DNA]</scope>
    <source>
        <strain evidence="8">SpSt-289</strain>
    </source>
</reference>
<evidence type="ECO:0000256" key="2">
    <source>
        <dbReference type="ARBA" id="ARBA00011838"/>
    </source>
</evidence>
<dbReference type="PANTHER" id="PTHR15892:SF2">
    <property type="entry name" value="LARGE RIBOSOMAL SUBUNIT PROTEIN UL30M"/>
    <property type="match status" value="1"/>
</dbReference>
<dbReference type="NCBIfam" id="TIGR01308">
    <property type="entry name" value="rpmD_bact"/>
    <property type="match status" value="1"/>
</dbReference>
<dbReference type="InterPro" id="IPR016082">
    <property type="entry name" value="Ribosomal_uL30_ferredoxin-like"/>
</dbReference>
<dbReference type="HAMAP" id="MF_01371_B">
    <property type="entry name" value="Ribosomal_uL30_B"/>
    <property type="match status" value="1"/>
</dbReference>
<dbReference type="InterPro" id="IPR005996">
    <property type="entry name" value="Ribosomal_uL30_bac-type"/>
</dbReference>
<accession>A0A7C1JVH4</accession>
<dbReference type="GO" id="GO:0006412">
    <property type="term" value="P:translation"/>
    <property type="evidence" value="ECO:0007669"/>
    <property type="project" value="UniProtKB-UniRule"/>
</dbReference>
<comment type="similarity">
    <text evidence="1 5 6">Belongs to the universal ribosomal protein uL30 family.</text>
</comment>
<dbReference type="AlphaFoldDB" id="A0A7C1JVH4"/>
<evidence type="ECO:0000256" key="1">
    <source>
        <dbReference type="ARBA" id="ARBA00007594"/>
    </source>
</evidence>
<keyword evidence="4 5" id="KW-0687">Ribonucleoprotein</keyword>
<dbReference type="PANTHER" id="PTHR15892">
    <property type="entry name" value="MITOCHONDRIAL RIBOSOMAL PROTEIN L30"/>
    <property type="match status" value="1"/>
</dbReference>
<dbReference type="InterPro" id="IPR036919">
    <property type="entry name" value="Ribo_uL30_ferredoxin-like_sf"/>
</dbReference>
<evidence type="ECO:0000259" key="7">
    <source>
        <dbReference type="Pfam" id="PF00327"/>
    </source>
</evidence>
<comment type="caution">
    <text evidence="8">The sequence shown here is derived from an EMBL/GenBank/DDBJ whole genome shotgun (WGS) entry which is preliminary data.</text>
</comment>
<dbReference type="PROSITE" id="PS00634">
    <property type="entry name" value="RIBOSOMAL_L30"/>
    <property type="match status" value="1"/>
</dbReference>
<keyword evidence="3 5" id="KW-0689">Ribosomal protein</keyword>
<comment type="subunit">
    <text evidence="2 5">Part of the 50S ribosomal subunit.</text>
</comment>
<proteinExistence type="inferred from homology"/>
<dbReference type="SUPFAM" id="SSF55129">
    <property type="entry name" value="Ribosomal protein L30p/L7e"/>
    <property type="match status" value="1"/>
</dbReference>
<name>A0A7C1JVH4_9CHLR</name>
<dbReference type="CDD" id="cd01658">
    <property type="entry name" value="Ribosomal_L30"/>
    <property type="match status" value="1"/>
</dbReference>
<sequence length="64" mass="7233">MAEQTKEKTIRIKLVRSPIGYPENQKRTVKALGLHRLNQVVEKPDNEAVRGMIGTVAHLVEIVE</sequence>
<evidence type="ECO:0000256" key="3">
    <source>
        <dbReference type="ARBA" id="ARBA00022980"/>
    </source>
</evidence>
<dbReference type="GO" id="GO:0022625">
    <property type="term" value="C:cytosolic large ribosomal subunit"/>
    <property type="evidence" value="ECO:0007669"/>
    <property type="project" value="TreeGrafter"/>
</dbReference>
<evidence type="ECO:0000256" key="4">
    <source>
        <dbReference type="ARBA" id="ARBA00023274"/>
    </source>
</evidence>
<evidence type="ECO:0000256" key="6">
    <source>
        <dbReference type="RuleBase" id="RU003734"/>
    </source>
</evidence>
<dbReference type="GO" id="GO:0003735">
    <property type="term" value="F:structural constituent of ribosome"/>
    <property type="evidence" value="ECO:0007669"/>
    <property type="project" value="InterPro"/>
</dbReference>
<organism evidence="8">
    <name type="scientific">Caldilinea aerophila</name>
    <dbReference type="NCBI Taxonomy" id="133453"/>
    <lineage>
        <taxon>Bacteria</taxon>
        <taxon>Bacillati</taxon>
        <taxon>Chloroflexota</taxon>
        <taxon>Caldilineae</taxon>
        <taxon>Caldilineales</taxon>
        <taxon>Caldilineaceae</taxon>
        <taxon>Caldilinea</taxon>
    </lineage>
</organism>
<dbReference type="InterPro" id="IPR018038">
    <property type="entry name" value="Ribosomal_uL30_CS"/>
</dbReference>
<gene>
    <name evidence="5" type="primary">rpmD</name>
    <name evidence="8" type="ORF">ENQ20_03430</name>
</gene>
<dbReference type="FunFam" id="3.30.1390.20:FF:000001">
    <property type="entry name" value="50S ribosomal protein L30"/>
    <property type="match status" value="1"/>
</dbReference>
<feature type="domain" description="Large ribosomal subunit protein uL30-like ferredoxin-like fold" evidence="7">
    <location>
        <begin position="10"/>
        <end position="60"/>
    </location>
</feature>
<evidence type="ECO:0000313" key="8">
    <source>
        <dbReference type="EMBL" id="HDX30528.1"/>
    </source>
</evidence>
<protein>
    <recommendedName>
        <fullName evidence="5">Large ribosomal subunit protein uL30</fullName>
    </recommendedName>
</protein>
<evidence type="ECO:0000256" key="5">
    <source>
        <dbReference type="HAMAP-Rule" id="MF_01371"/>
    </source>
</evidence>
<dbReference type="Gene3D" id="3.30.1390.20">
    <property type="entry name" value="Ribosomal protein L30, ferredoxin-like fold domain"/>
    <property type="match status" value="1"/>
</dbReference>
<dbReference type="EMBL" id="DSMG01000041">
    <property type="protein sequence ID" value="HDX30528.1"/>
    <property type="molecule type" value="Genomic_DNA"/>
</dbReference>
<dbReference type="PIRSF" id="PIRSF002211">
    <property type="entry name" value="Ribosomal_L30_bac-type"/>
    <property type="match status" value="1"/>
</dbReference>